<feature type="compositionally biased region" description="Basic and acidic residues" evidence="1">
    <location>
        <begin position="524"/>
        <end position="537"/>
    </location>
</feature>
<evidence type="ECO:0000256" key="1">
    <source>
        <dbReference type="SAM" id="MobiDB-lite"/>
    </source>
</evidence>
<dbReference type="Proteomes" id="UP001189429">
    <property type="component" value="Unassembled WGS sequence"/>
</dbReference>
<sequence>MPDASIVDVGTVDQRKDALVSIAHSLLGRDALGFDRDELHSVVMLAAAREKLVRDGMWLDTHSENGRKGCARFLKKVEKAASALSVDPAPREYRSKFTADFRSMFPGYERNYRVDFLVAALSLRHAVWLNGEAYHFDEAVVAHAEALREAVLDLVQLLDQWASPDRPPGRARTELCARLRRLDAAWAGFEEAYVEGLSAAQQRARGALDRAVQQDRRLRSAESVFSADTSAEAMDELRQEEEALLEHLGYLSAAAGNPRPSTQVLECSMQILDEAVQVLAISRHEQGTPVPTVVLAARAVESYNGLRDYLVGVREHLADVHPQLGKNAGLAERLARWEDSWERFAHYMESSDLMEGVRLLASFLAGALEAVPSLQPMLEDRDAELFLVLPRLVCLCLLSDPDAVARLLRPLLPVRLAEGPEEGGGQVLAAASAQLERVLELLGGPERGAWEALASRAVAGGGAAQVGPSQQEAAAAAVEALMREIEGWISAWSCSATTRRPGTTSRTCSSSAWSGGRAMRHPAMPRERSPPGSCSEHREAWAPLHQHSPVRWRWSCASPPQGH</sequence>
<organism evidence="2 3">
    <name type="scientific">Prorocentrum cordatum</name>
    <dbReference type="NCBI Taxonomy" id="2364126"/>
    <lineage>
        <taxon>Eukaryota</taxon>
        <taxon>Sar</taxon>
        <taxon>Alveolata</taxon>
        <taxon>Dinophyceae</taxon>
        <taxon>Prorocentrales</taxon>
        <taxon>Prorocentraceae</taxon>
        <taxon>Prorocentrum</taxon>
    </lineage>
</organism>
<evidence type="ECO:0008006" key="4">
    <source>
        <dbReference type="Google" id="ProtNLM"/>
    </source>
</evidence>
<reference evidence="2" key="1">
    <citation type="submission" date="2023-10" db="EMBL/GenBank/DDBJ databases">
        <authorList>
            <person name="Chen Y."/>
            <person name="Shah S."/>
            <person name="Dougan E. K."/>
            <person name="Thang M."/>
            <person name="Chan C."/>
        </authorList>
    </citation>
    <scope>NUCLEOTIDE SEQUENCE [LARGE SCALE GENOMIC DNA]</scope>
</reference>
<protein>
    <recommendedName>
        <fullName evidence="4">Exocyst complex component Sec6</fullName>
    </recommendedName>
</protein>
<proteinExistence type="predicted"/>
<feature type="region of interest" description="Disordered" evidence="1">
    <location>
        <begin position="499"/>
        <end position="537"/>
    </location>
</feature>
<gene>
    <name evidence="2" type="ORF">PCOR1329_LOCUS44194</name>
</gene>
<keyword evidence="3" id="KW-1185">Reference proteome</keyword>
<accession>A0ABN9U0U6</accession>
<evidence type="ECO:0000313" key="2">
    <source>
        <dbReference type="EMBL" id="CAK0852369.1"/>
    </source>
</evidence>
<feature type="compositionally biased region" description="Polar residues" evidence="1">
    <location>
        <begin position="499"/>
        <end position="513"/>
    </location>
</feature>
<evidence type="ECO:0000313" key="3">
    <source>
        <dbReference type="Proteomes" id="UP001189429"/>
    </source>
</evidence>
<comment type="caution">
    <text evidence="2">The sequence shown here is derived from an EMBL/GenBank/DDBJ whole genome shotgun (WGS) entry which is preliminary data.</text>
</comment>
<name>A0ABN9U0U6_9DINO</name>
<dbReference type="EMBL" id="CAUYUJ010015310">
    <property type="protein sequence ID" value="CAK0852369.1"/>
    <property type="molecule type" value="Genomic_DNA"/>
</dbReference>